<evidence type="ECO:0000313" key="4">
    <source>
        <dbReference type="Proteomes" id="UP000199754"/>
    </source>
</evidence>
<name>A0A221JWI5_9RHOB</name>
<dbReference type="AlphaFoldDB" id="A0A221JWI5"/>
<dbReference type="KEGG" id="spse:SULPSESMR1_00151"/>
<dbReference type="STRING" id="1402135.SAMN05444149_10932"/>
<dbReference type="PIRSF" id="PIRSF017082">
    <property type="entry name" value="YflP"/>
    <property type="match status" value="1"/>
</dbReference>
<dbReference type="PROSITE" id="PS51318">
    <property type="entry name" value="TAT"/>
    <property type="match status" value="1"/>
</dbReference>
<organism evidence="3 4">
    <name type="scientific">Pseudosulfitobacter pseudonitzschiae</name>
    <dbReference type="NCBI Taxonomy" id="1402135"/>
    <lineage>
        <taxon>Bacteria</taxon>
        <taxon>Pseudomonadati</taxon>
        <taxon>Pseudomonadota</taxon>
        <taxon>Alphaproteobacteria</taxon>
        <taxon>Rhodobacterales</taxon>
        <taxon>Roseobacteraceae</taxon>
        <taxon>Pseudosulfitobacter</taxon>
    </lineage>
</organism>
<protein>
    <submittedName>
        <fullName evidence="3">Tripartite tricarboxylate transporter family receptor</fullName>
    </submittedName>
</protein>
<dbReference type="Gene3D" id="3.40.190.150">
    <property type="entry name" value="Bordetella uptake gene, domain 1"/>
    <property type="match status" value="1"/>
</dbReference>
<dbReference type="PANTHER" id="PTHR42928">
    <property type="entry name" value="TRICARBOXYLATE-BINDING PROTEIN"/>
    <property type="match status" value="1"/>
</dbReference>
<proteinExistence type="inferred from homology"/>
<evidence type="ECO:0000256" key="2">
    <source>
        <dbReference type="SAM" id="SignalP"/>
    </source>
</evidence>
<evidence type="ECO:0000313" key="3">
    <source>
        <dbReference type="EMBL" id="ASM70990.1"/>
    </source>
</evidence>
<dbReference type="Proteomes" id="UP000199754">
    <property type="component" value="Chromosome"/>
</dbReference>
<evidence type="ECO:0000256" key="1">
    <source>
        <dbReference type="ARBA" id="ARBA00006987"/>
    </source>
</evidence>
<sequence length="322" mass="34575">MYKTNRRQLIKAAGVALIALTGLNAVPARAADYPDRPLTMLVGYKAGGQTDLVARGAAKVLSDQLGVPVNVVNKPGGGGILAAHELQKAKPDGYTVLFHSNSVINTEPFVMKRVTFKPDDFEYAGMITAYQVSLATQKDAPYDTLAEFVAWGKENPGFSYGSLSPTARMIMEVIAKQEGLDVNIVPLKGGGDMMNALLGKQVALVLSGGIHYKYPDELKSIVALTTFRQPSAPEVETINEAGYPLGMDSRTTLILPKSTPRAALERLSTALKAAETDADFARVVSAANIPILYKDLDAAAAEIRESYEQNRSIFESAGIEPR</sequence>
<dbReference type="InterPro" id="IPR006311">
    <property type="entry name" value="TAT_signal"/>
</dbReference>
<dbReference type="OrthoDB" id="8443386at2"/>
<accession>A0A221JWI5</accession>
<dbReference type="Pfam" id="PF03401">
    <property type="entry name" value="TctC"/>
    <property type="match status" value="1"/>
</dbReference>
<dbReference type="eggNOG" id="COG3181">
    <property type="taxonomic scope" value="Bacteria"/>
</dbReference>
<dbReference type="CDD" id="cd07012">
    <property type="entry name" value="PBP2_Bug_TTT"/>
    <property type="match status" value="1"/>
</dbReference>
<dbReference type="Gene3D" id="3.40.190.10">
    <property type="entry name" value="Periplasmic binding protein-like II"/>
    <property type="match status" value="1"/>
</dbReference>
<keyword evidence="3" id="KW-0675">Receptor</keyword>
<keyword evidence="4" id="KW-1185">Reference proteome</keyword>
<feature type="signal peptide" evidence="2">
    <location>
        <begin position="1"/>
        <end position="30"/>
    </location>
</feature>
<reference evidence="3 4" key="1">
    <citation type="submission" date="2017-07" db="EMBL/GenBank/DDBJ databases">
        <title>Genome Sequence of Sulfitobacter pseudonitzschiae Strain SMR1 Isolated from a culture of the Diatom Skeletonema marinoi.</title>
        <authorList>
            <person name="Topel M."/>
            <person name="Pinder M.I.M."/>
            <person name="Johansson O.N."/>
            <person name="Kourtchenko O."/>
            <person name="Godhe A."/>
            <person name="Clarke A.K."/>
        </authorList>
    </citation>
    <scope>NUCLEOTIDE SEQUENCE [LARGE SCALE GENOMIC DNA]</scope>
    <source>
        <strain evidence="3 4">SMR1</strain>
    </source>
</reference>
<dbReference type="EMBL" id="CP022415">
    <property type="protein sequence ID" value="ASM70990.1"/>
    <property type="molecule type" value="Genomic_DNA"/>
</dbReference>
<comment type="similarity">
    <text evidence="1">Belongs to the UPF0065 (bug) family.</text>
</comment>
<dbReference type="InterPro" id="IPR005064">
    <property type="entry name" value="BUG"/>
</dbReference>
<dbReference type="PANTHER" id="PTHR42928:SF5">
    <property type="entry name" value="BLR1237 PROTEIN"/>
    <property type="match status" value="1"/>
</dbReference>
<feature type="chain" id="PRO_5012804391" evidence="2">
    <location>
        <begin position="31"/>
        <end position="322"/>
    </location>
</feature>
<gene>
    <name evidence="3" type="ORF">SULPSESMR1_00151</name>
</gene>
<keyword evidence="2" id="KW-0732">Signal</keyword>
<dbReference type="RefSeq" id="WP_089419103.1">
    <property type="nucleotide sequence ID" value="NZ_CP022415.1"/>
</dbReference>
<dbReference type="InterPro" id="IPR042100">
    <property type="entry name" value="Bug_dom1"/>
</dbReference>